<evidence type="ECO:0000256" key="6">
    <source>
        <dbReference type="PIRSR" id="PIRSR615500-1"/>
    </source>
</evidence>
<dbReference type="InterPro" id="IPR025724">
    <property type="entry name" value="GAG-pre-integrase_dom"/>
</dbReference>
<gene>
    <name evidence="10" type="ORF">Tci_013166</name>
</gene>
<dbReference type="Pfam" id="PF02225">
    <property type="entry name" value="PA"/>
    <property type="match status" value="1"/>
</dbReference>
<dbReference type="InterPro" id="IPR001584">
    <property type="entry name" value="Integrase_cat-core"/>
</dbReference>
<dbReference type="InterPro" id="IPR036397">
    <property type="entry name" value="RNaseH_sf"/>
</dbReference>
<feature type="compositionally biased region" description="Basic and acidic residues" evidence="8">
    <location>
        <begin position="1399"/>
        <end position="1412"/>
    </location>
</feature>
<feature type="active site" description="Charge relay system" evidence="6 7">
    <location>
        <position position="171"/>
    </location>
</feature>
<dbReference type="InterPro" id="IPR045051">
    <property type="entry name" value="SBT"/>
</dbReference>
<dbReference type="PROSITE" id="PS50994">
    <property type="entry name" value="INTEGRASE"/>
    <property type="match status" value="1"/>
</dbReference>
<comment type="caution">
    <text evidence="10">The sequence shown here is derived from an EMBL/GenBank/DDBJ whole genome shotgun (WGS) entry which is preliminary data.</text>
</comment>
<dbReference type="InterPro" id="IPR003137">
    <property type="entry name" value="PA_domain"/>
</dbReference>
<reference evidence="10" key="1">
    <citation type="journal article" date="2019" name="Sci. Rep.">
        <title>Draft genome of Tanacetum cinerariifolium, the natural source of mosquito coil.</title>
        <authorList>
            <person name="Yamashiro T."/>
            <person name="Shiraishi A."/>
            <person name="Satake H."/>
            <person name="Nakayama K."/>
        </authorList>
    </citation>
    <scope>NUCLEOTIDE SEQUENCE</scope>
</reference>
<dbReference type="CDD" id="cd02120">
    <property type="entry name" value="PA_subtilisin_like"/>
    <property type="match status" value="1"/>
</dbReference>
<dbReference type="CDD" id="cd04852">
    <property type="entry name" value="Peptidases_S8_3"/>
    <property type="match status" value="1"/>
</dbReference>
<evidence type="ECO:0000256" key="8">
    <source>
        <dbReference type="SAM" id="MobiDB-lite"/>
    </source>
</evidence>
<feature type="compositionally biased region" description="Low complexity" evidence="8">
    <location>
        <begin position="1450"/>
        <end position="1472"/>
    </location>
</feature>
<dbReference type="SUPFAM" id="SSF52743">
    <property type="entry name" value="Subtilisin-like"/>
    <property type="match status" value="1"/>
</dbReference>
<feature type="region of interest" description="Disordered" evidence="8">
    <location>
        <begin position="156"/>
        <end position="180"/>
    </location>
</feature>
<dbReference type="Pfam" id="PF22936">
    <property type="entry name" value="Pol_BBD"/>
    <property type="match status" value="1"/>
</dbReference>
<feature type="compositionally biased region" description="Basic and acidic residues" evidence="8">
    <location>
        <begin position="157"/>
        <end position="172"/>
    </location>
</feature>
<keyword evidence="2 7" id="KW-0645">Protease</keyword>
<dbReference type="InterPro" id="IPR000209">
    <property type="entry name" value="Peptidase_S8/S53_dom"/>
</dbReference>
<keyword evidence="4 7" id="KW-0378">Hydrolase</keyword>
<dbReference type="FunFam" id="3.50.30.30:FF:000005">
    <property type="entry name" value="subtilisin-like protease SBT1.5"/>
    <property type="match status" value="1"/>
</dbReference>
<keyword evidence="5 7" id="KW-0720">Serine protease</keyword>
<evidence type="ECO:0000256" key="7">
    <source>
        <dbReference type="PROSITE-ProRule" id="PRU01240"/>
    </source>
</evidence>
<comment type="similarity">
    <text evidence="1 7">Belongs to the peptidase S8 family.</text>
</comment>
<dbReference type="PROSITE" id="PS00138">
    <property type="entry name" value="SUBTILASE_SER"/>
    <property type="match status" value="1"/>
</dbReference>
<dbReference type="Gene3D" id="3.40.50.200">
    <property type="entry name" value="Peptidase S8/S53 domain"/>
    <property type="match status" value="1"/>
</dbReference>
<dbReference type="Pfam" id="PF17766">
    <property type="entry name" value="fn3_6"/>
    <property type="match status" value="1"/>
</dbReference>
<dbReference type="InterPro" id="IPR041469">
    <property type="entry name" value="Subtilisin-like_FN3"/>
</dbReference>
<accession>A0A6L2JVR1</accession>
<dbReference type="Pfam" id="PF05922">
    <property type="entry name" value="Inhibitor_I9"/>
    <property type="match status" value="1"/>
</dbReference>
<dbReference type="Gene3D" id="3.30.420.10">
    <property type="entry name" value="Ribonuclease H-like superfamily/Ribonuclease H"/>
    <property type="match status" value="1"/>
</dbReference>
<dbReference type="InterPro" id="IPR037045">
    <property type="entry name" value="S8pro/Inhibitor_I9_sf"/>
</dbReference>
<dbReference type="InterPro" id="IPR010259">
    <property type="entry name" value="S8pro/Inhibitor_I9"/>
</dbReference>
<dbReference type="Gene3D" id="2.60.40.2310">
    <property type="match status" value="1"/>
</dbReference>
<dbReference type="InterPro" id="IPR054722">
    <property type="entry name" value="PolX-like_BBD"/>
</dbReference>
<feature type="region of interest" description="Disordered" evidence="8">
    <location>
        <begin position="1399"/>
        <end position="1481"/>
    </location>
</feature>
<feature type="compositionally biased region" description="Polar residues" evidence="8">
    <location>
        <begin position="1418"/>
        <end position="1436"/>
    </location>
</feature>
<dbReference type="Gene3D" id="3.50.30.30">
    <property type="match status" value="1"/>
</dbReference>
<protein>
    <submittedName>
        <fullName evidence="10">Subtilisin-like protease SBT1.7</fullName>
    </submittedName>
</protein>
<dbReference type="Pfam" id="PF00665">
    <property type="entry name" value="rve"/>
    <property type="match status" value="1"/>
</dbReference>
<dbReference type="InterPro" id="IPR023828">
    <property type="entry name" value="Peptidase_S8_Ser-AS"/>
</dbReference>
<organism evidence="10">
    <name type="scientific">Tanacetum cinerariifolium</name>
    <name type="common">Dalmatian daisy</name>
    <name type="synonym">Chrysanthemum cinerariifolium</name>
    <dbReference type="NCBI Taxonomy" id="118510"/>
    <lineage>
        <taxon>Eukaryota</taxon>
        <taxon>Viridiplantae</taxon>
        <taxon>Streptophyta</taxon>
        <taxon>Embryophyta</taxon>
        <taxon>Tracheophyta</taxon>
        <taxon>Spermatophyta</taxon>
        <taxon>Magnoliopsida</taxon>
        <taxon>eudicotyledons</taxon>
        <taxon>Gunneridae</taxon>
        <taxon>Pentapetalae</taxon>
        <taxon>asterids</taxon>
        <taxon>campanulids</taxon>
        <taxon>Asterales</taxon>
        <taxon>Asteraceae</taxon>
        <taxon>Asteroideae</taxon>
        <taxon>Anthemideae</taxon>
        <taxon>Anthemidinae</taxon>
        <taxon>Tanacetum</taxon>
    </lineage>
</organism>
<evidence type="ECO:0000256" key="5">
    <source>
        <dbReference type="ARBA" id="ARBA00022825"/>
    </source>
</evidence>
<evidence type="ECO:0000259" key="9">
    <source>
        <dbReference type="PROSITE" id="PS50994"/>
    </source>
</evidence>
<dbReference type="Pfam" id="PF00082">
    <property type="entry name" value="Peptidase_S8"/>
    <property type="match status" value="1"/>
</dbReference>
<evidence type="ECO:0000256" key="2">
    <source>
        <dbReference type="ARBA" id="ARBA00022670"/>
    </source>
</evidence>
<dbReference type="EMBL" id="BKCJ010001404">
    <property type="protein sequence ID" value="GEU41188.1"/>
    <property type="molecule type" value="Genomic_DNA"/>
</dbReference>
<proteinExistence type="inferred from homology"/>
<dbReference type="FunFam" id="3.40.50.200:FF:000006">
    <property type="entry name" value="Subtilisin-like protease SBT1.5"/>
    <property type="match status" value="1"/>
</dbReference>
<dbReference type="InterPro" id="IPR012337">
    <property type="entry name" value="RNaseH-like_sf"/>
</dbReference>
<dbReference type="InterPro" id="IPR015500">
    <property type="entry name" value="Peptidase_S8_subtilisin-rel"/>
</dbReference>
<evidence type="ECO:0000256" key="4">
    <source>
        <dbReference type="ARBA" id="ARBA00022801"/>
    </source>
</evidence>
<evidence type="ECO:0000313" key="10">
    <source>
        <dbReference type="EMBL" id="GEU41188.1"/>
    </source>
</evidence>
<keyword evidence="3" id="KW-0732">Signal</keyword>
<evidence type="ECO:0000256" key="3">
    <source>
        <dbReference type="ARBA" id="ARBA00022729"/>
    </source>
</evidence>
<dbReference type="SUPFAM" id="SSF53098">
    <property type="entry name" value="Ribonuclease H-like"/>
    <property type="match status" value="1"/>
</dbReference>
<sequence length="1518" mass="166808">MPTTYSDHTQWYDTSLKSVSDSAEMIYTYHNVIHGFSTRLTDQEAQELENLPGILSVLPELRYELHTTRTPEFLGLEQNGNLFPQSDKEGDVIIGVLDTGVWPESKSFDDTGMGSVPSAWNGACETGTNFTASACNKKLIGARFFAKGYEATLGPIDEAKENRSPRDDDGHGTHTSTTTGGSVVAGANLLGYATGSARGMAPRARVAVYKVCWVGGCFSADILAAMDKAISDNVNVLSLSLGGGTADYYRDSVAIGAFAAMEKGILVSCSAGNAGPTPFSLSNVSPWITTVGAGTLDRDFPAYVNLGNGKNYSGVSLYRGPSLPDTMLPLVYAGNASNSTSGALCMPGTLIPEKVKGKLVLCDRGVNARVQKGSVVKEAGGAGMVLTNTAANGEELVADAHLLPATTVGQKAGDEIRKYVISDPNPTATIDFEGTKLGIQPSPVVASFSSRGPNTITPEILKPDVLAPGVNILAGWTGAVGPTGLADDTRRVGFNIISGTSMSCPHVSGLAALLKAAHPEWSPAAIKSALMTTSYTSYKNGKVLQDLATGNPSTPFDHGAGHVDPVSAVNPGLIYDITADDYFDFLCALNYTASQTQLVTKRNTTCDPKKSYSVGNLNYPSFAVVVPSDSTGKSGGSTVVKHTRTLTNVGSASSTYKVSTFSDSKTVQMSVVPGTLTFSQVNEKKTYTVTFTVGSMPVNSNVFGRIEWSDGKFMVGSPALYIRLFTQTQIIVATYYITFDPMDDARFHLLMLACHLPVVPKRCYYLHCGGFLSDANDADVNLNTSSECSVAMKRYDRENVVLDDFTHMLTLESNSDVTSPRAKVTTIEESKDLTSLSLDELIGILKVHEMIIKKDYEIVKANVERKSLALKAKKEYSDEECSTSGNKNQRAFVGGSWSDSGEENDEKVNNKTFILAQASSEICLGLDLEPDKWIKDSGCSKHMMGNRKLFSSYKAYNGGNVIFSSYLRGNIIGKGRISNDSLKIDNVEHVDNLRFNLLSIGQISDNNCRVTFSKYDSEITKDGKVIGRGIRKKGLYVMKLGNKPKDKICLATIDKNSTLYQRRLDHTNMNLIESLASKELVRNLHKIKFYQHFYDACKIVKQAHASHKAKNIVSTTRCLELLHMDLFGLSVVRSYEGNRYTLVIVDDYSRYTWTRFIKDKTKAFDKFKIFSKKIQNQLGCTIVSIRTDHGREFDNEVQFGEFRNANGITHNFLAPHTLQSNGVVERKNMTLQEINDELDVEEAFKVTEKKNLENDIMDETLEIDEIINIKESRNHPLENVTRNLNQRTLRSQAQKQSNFFCFISTIEPKNVNEALTDDSWIIAMQKELNQFIANDVCELVPQPKNMTIIRTKWVFRNKLDENIIVSQNKARLFKHIGSIFPKLGIDRYISHDRVMHPLTSHCERKTRSDCGMKRSRKSNASSPSTTLNHPSSSHSLNDALDENDDESFHSNSSSSSQNISSSSNVVSRVRQNPPHESHKLNSYLSKTINLQTQQRDAHRKGLRSIGQALKNMMGGKWK</sequence>
<dbReference type="GO" id="GO:0015074">
    <property type="term" value="P:DNA integration"/>
    <property type="evidence" value="ECO:0007669"/>
    <property type="project" value="InterPro"/>
</dbReference>
<feature type="active site" description="Charge relay system" evidence="6 7">
    <location>
        <position position="98"/>
    </location>
</feature>
<dbReference type="Gene3D" id="3.30.70.80">
    <property type="entry name" value="Peptidase S8 propeptide/proteinase inhibitor I9"/>
    <property type="match status" value="1"/>
</dbReference>
<dbReference type="PROSITE" id="PS51892">
    <property type="entry name" value="SUBTILASE"/>
    <property type="match status" value="1"/>
</dbReference>
<evidence type="ECO:0000256" key="1">
    <source>
        <dbReference type="ARBA" id="ARBA00011073"/>
    </source>
</evidence>
<dbReference type="GO" id="GO:0004252">
    <property type="term" value="F:serine-type endopeptidase activity"/>
    <property type="evidence" value="ECO:0007669"/>
    <property type="project" value="UniProtKB-UniRule"/>
</dbReference>
<feature type="active site" description="Charge relay system" evidence="6 7">
    <location>
        <position position="501"/>
    </location>
</feature>
<dbReference type="GO" id="GO:0006508">
    <property type="term" value="P:proteolysis"/>
    <property type="evidence" value="ECO:0007669"/>
    <property type="project" value="UniProtKB-KW"/>
</dbReference>
<dbReference type="InterPro" id="IPR034197">
    <property type="entry name" value="Peptidases_S8_3"/>
</dbReference>
<name>A0A6L2JVR1_TANCI</name>
<feature type="domain" description="Integrase catalytic" evidence="9">
    <location>
        <begin position="1113"/>
        <end position="1284"/>
    </location>
</feature>
<dbReference type="PRINTS" id="PR00723">
    <property type="entry name" value="SUBTILISIN"/>
</dbReference>
<dbReference type="PANTHER" id="PTHR10795">
    <property type="entry name" value="PROPROTEIN CONVERTASE SUBTILISIN/KEXIN"/>
    <property type="match status" value="1"/>
</dbReference>
<dbReference type="GO" id="GO:0003676">
    <property type="term" value="F:nucleic acid binding"/>
    <property type="evidence" value="ECO:0007669"/>
    <property type="project" value="InterPro"/>
</dbReference>
<dbReference type="Pfam" id="PF13976">
    <property type="entry name" value="gag_pre-integrs"/>
    <property type="match status" value="1"/>
</dbReference>
<dbReference type="InterPro" id="IPR036852">
    <property type="entry name" value="Peptidase_S8/S53_dom_sf"/>
</dbReference>